<evidence type="ECO:0000313" key="3">
    <source>
        <dbReference type="Proteomes" id="UP001273350"/>
    </source>
</evidence>
<dbReference type="InterPro" id="IPR013783">
    <property type="entry name" value="Ig-like_fold"/>
</dbReference>
<protein>
    <submittedName>
        <fullName evidence="2">T9SS type B sorting domain-containing protein</fullName>
    </submittedName>
</protein>
<dbReference type="NCBIfam" id="TIGR04131">
    <property type="entry name" value="Bac_Flav_CTERM"/>
    <property type="match status" value="1"/>
</dbReference>
<name>A0ABU4RC23_9FLAO</name>
<feature type="chain" id="PRO_5046196854" evidence="1">
    <location>
        <begin position="22"/>
        <end position="1154"/>
    </location>
</feature>
<feature type="signal peptide" evidence="1">
    <location>
        <begin position="1"/>
        <end position="21"/>
    </location>
</feature>
<evidence type="ECO:0000313" key="2">
    <source>
        <dbReference type="EMBL" id="MDX6189204.1"/>
    </source>
</evidence>
<dbReference type="EMBL" id="JAWXVI010000004">
    <property type="protein sequence ID" value="MDX6189204.1"/>
    <property type="molecule type" value="Genomic_DNA"/>
</dbReference>
<gene>
    <name evidence="2" type="ORF">SGQ83_07590</name>
</gene>
<dbReference type="InterPro" id="IPR026341">
    <property type="entry name" value="T9SS_type_B"/>
</dbReference>
<organism evidence="2 3">
    <name type="scientific">Flavobacterium cupriresistens</name>
    <dbReference type="NCBI Taxonomy" id="2893885"/>
    <lineage>
        <taxon>Bacteria</taxon>
        <taxon>Pseudomonadati</taxon>
        <taxon>Bacteroidota</taxon>
        <taxon>Flavobacteriia</taxon>
        <taxon>Flavobacteriales</taxon>
        <taxon>Flavobacteriaceae</taxon>
        <taxon>Flavobacterium</taxon>
    </lineage>
</organism>
<reference evidence="2 3" key="1">
    <citation type="submission" date="2023-11" db="EMBL/GenBank/DDBJ databases">
        <title>Unpublished Manusciprt.</title>
        <authorList>
            <person name="Saticioglu I.B."/>
            <person name="Ay H."/>
            <person name="Ajmi N."/>
            <person name="Altun S."/>
            <person name="Duman M."/>
        </authorList>
    </citation>
    <scope>NUCLEOTIDE SEQUENCE [LARGE SCALE GENOMIC DNA]</scope>
    <source>
        <strain evidence="2 3">Fl-318</strain>
    </source>
</reference>
<comment type="caution">
    <text evidence="2">The sequence shown here is derived from an EMBL/GenBank/DDBJ whole genome shotgun (WGS) entry which is preliminary data.</text>
</comment>
<keyword evidence="1" id="KW-0732">Signal</keyword>
<dbReference type="RefSeq" id="WP_230001936.1">
    <property type="nucleotide sequence ID" value="NZ_CP087134.1"/>
</dbReference>
<accession>A0ABU4RC23</accession>
<dbReference type="Gene3D" id="2.60.40.10">
    <property type="entry name" value="Immunoglobulins"/>
    <property type="match status" value="1"/>
</dbReference>
<keyword evidence="3" id="KW-1185">Reference proteome</keyword>
<proteinExistence type="predicted"/>
<sequence length="1154" mass="126144">MNLYKLRYLLFSILFATTASYSQVTYEFCMTGKYGKTIVLDFKIHNNTSAPITDYDFTFNWKAVSNTTVWSGLDVIQNGDNGVVELKKTTFGNALPAGTTTYSVTMDYELGMFPPDEGILNGNPITGISCYTPPAHENFKCERNFSAACTVKPVGPAAQEIRIGEGSVFAWNAPIQVYIPENRKGWAIAMAVSHSLFTNLMGFDAMSINAYFATAIQESQASCEGSQLIAPNWVTKTYPHNDINAPLYCYDASGAVAVGYFQQEMGGSWTELNTSYPCFIPQIDKKSFIGTPNTSSSFEFQSIVKAYHDYRNVAYWQYVKCWNPIDFFKKSNDPYAAVKIIGMAYNQGMNHSSFEDLFDKDRSAAISATNLMDRISPSTPAATNRLYAEQTNRLTKVLDNKVADINWTDAAVFGITNKTAHSFRGYYDALFAWNEVEEYIKKIMPFYASFGVQEQNFINTIKPVFDRINGGNPISFRYQMSAVIEAIVTFLPAFDPKKGLAEVYGGSGANSCFAPTARMEGFNATCGKELSLKVYFSGKAPYTFSYKKTAVSPEISFPDVTTSQNPYTIQSVKEGSYALTAVADAVSAGEVVCSPIELKYIGAVATAKLVKYGGNYCTGKGSGIQIEITSTEPGPFILEYEINGISQPSVTATTSPYTLITAPASNGIYRLTKISVAGCTTILDDKLTITTTAANPVLNATLSKYAASPSSGADPGVQIEIKSTETGPFLIEYELNGVPQPTVTANSSPYILIPSPAPEGTYHLTKISASGCDALLNNSLVIPPTTTGSNLSAKLVAYGASICAGIGPGVIVEIKSTKPGPFTIEYEINGVAQPATTINKSPHILFKSPAPIGIYRLTKITAAGFDTVLDESLDINSNVATPDIVLSKVDRSTCQGTGTDIQIEIKSTEPGPYIIEYKLNGISQPRVTITNTPQILVSSASIGTYKITKIFISNCTFSINKTLTIAKNSGLPTVKIEGNFFFCYPYKTVLKAVANSSSTQIKSYQWKKNNTTITNANSDAYIADQIGEYTVMITDQNGCVLTAPIVKVEEKCNKAISDPDPLTLDYPKFFTPNNDGQNDTWHIKNFDNFKNPEIRIFDRYGKFIIQLSQDSNGWDGTSNNTPLTATDYWFTMTYTDKDDPLARKTLYGHFSLKR</sequence>
<evidence type="ECO:0000256" key="1">
    <source>
        <dbReference type="SAM" id="SignalP"/>
    </source>
</evidence>
<dbReference type="Pfam" id="PF13585">
    <property type="entry name" value="CHU_C"/>
    <property type="match status" value="1"/>
</dbReference>
<dbReference type="Proteomes" id="UP001273350">
    <property type="component" value="Unassembled WGS sequence"/>
</dbReference>